<dbReference type="GO" id="GO:0051231">
    <property type="term" value="P:spindle elongation"/>
    <property type="evidence" value="ECO:0007669"/>
    <property type="project" value="TreeGrafter"/>
</dbReference>
<dbReference type="Gene3D" id="3.40.850.10">
    <property type="entry name" value="Kinesin motor domain"/>
    <property type="match status" value="1"/>
</dbReference>
<evidence type="ECO:0000256" key="3">
    <source>
        <dbReference type="ARBA" id="ARBA00061615"/>
    </source>
</evidence>
<dbReference type="InterPro" id="IPR027417">
    <property type="entry name" value="P-loop_NTPase"/>
</dbReference>
<dbReference type="FunFam" id="1.10.150.280:FF:000003">
    <property type="entry name" value="Kinesin-like protein KIN-10C"/>
    <property type="match status" value="1"/>
</dbReference>
<comment type="caution">
    <text evidence="7">The sequence shown here is derived from an EMBL/GenBank/DDBJ whole genome shotgun (WGS) entry which is preliminary data.</text>
</comment>
<dbReference type="InterPro" id="IPR036961">
    <property type="entry name" value="Kinesin_motor_dom_sf"/>
</dbReference>
<dbReference type="SMART" id="SM00129">
    <property type="entry name" value="KISc"/>
    <property type="match status" value="1"/>
</dbReference>
<dbReference type="PRINTS" id="PR00380">
    <property type="entry name" value="KINESINHEAVY"/>
</dbReference>
<keyword evidence="2 4" id="KW-0505">Motor protein</keyword>
<evidence type="ECO:0000256" key="5">
    <source>
        <dbReference type="SAM" id="MobiDB-lite"/>
    </source>
</evidence>
<reference evidence="7 8" key="1">
    <citation type="submission" date="2020-08" db="EMBL/GenBank/DDBJ databases">
        <title>Plant Genome Project.</title>
        <authorList>
            <person name="Zhang R.-G."/>
        </authorList>
    </citation>
    <scope>NUCLEOTIDE SEQUENCE [LARGE SCALE GENOMIC DNA]</scope>
    <source>
        <tissue evidence="7">Rhizome</tissue>
    </source>
</reference>
<dbReference type="GO" id="GO:0005875">
    <property type="term" value="C:microtubule associated complex"/>
    <property type="evidence" value="ECO:0007669"/>
    <property type="project" value="TreeGrafter"/>
</dbReference>
<dbReference type="GO" id="GO:0008017">
    <property type="term" value="F:microtubule binding"/>
    <property type="evidence" value="ECO:0007669"/>
    <property type="project" value="InterPro"/>
</dbReference>
<dbReference type="Pfam" id="PF00225">
    <property type="entry name" value="Kinesin"/>
    <property type="match status" value="1"/>
</dbReference>
<dbReference type="SUPFAM" id="SSF47781">
    <property type="entry name" value="RuvA domain 2-like"/>
    <property type="match status" value="1"/>
</dbReference>
<evidence type="ECO:0000313" key="7">
    <source>
        <dbReference type="EMBL" id="KAG6532872.1"/>
    </source>
</evidence>
<dbReference type="InterPro" id="IPR010994">
    <property type="entry name" value="RuvA_2-like"/>
</dbReference>
<sequence length="669" mass="74613">MDSPLAAGGSSMVVSKPRNQLRRGVRVVGKIRPFLDSEITGSSQIYLNRFSGEYASVTFNDQSNSRTTYKLDWCYDQGESIYDVYNGEVKHLVQWLFCGRNACVIAYGARGSGKSQLIQSNVVQGNEENLGLAIIALDEILAFANENKGSVSVSCYEMSQDHIYDLLEPKEHEVLILEDAAKRIQLKGLSKVPVNSISDFKKIYFHGYHAGKVCQMPDNSILKNHRGLIVYLSFVDKESNNSLVGKINFVTLADYEDTKPKGHVKPQLAENAKISKSLFALINTVHALNAGENFIPYRESKLTRLLQDFLGITSMAVLFTCLNPVLCQDTVSTINLASRSCQIVNQQRYHSAKVLKSVSRLNQSVMPSSVGKCKLSGLAKKIEFSKCASTGKEYASPSMSKRRQEKLGSSPKTTRASSFCSNEKENEFSADVKERELLSRASYLNKNEIMKGIYDFVNPSYEEHTKPKGGSVFCHTNEQTKIQDTTSGLVLDEKQPTDATDCAKDDNEKYLVDEKPKDAAASPPISEMLREMTSSMKLLKTQTNCVETPNNSVSCLQHIDKEQIDPQTPEVSFTMRLDNENISYIGTPRDIFKTRSTGLKKCLVRDCLTFLNSASKEELKGLKGIGEKRAMYILELREESPFKSIEDLRELGLSTKKINAMMRGALGDF</sequence>
<dbReference type="GO" id="GO:0005874">
    <property type="term" value="C:microtubule"/>
    <property type="evidence" value="ECO:0007669"/>
    <property type="project" value="UniProtKB-KW"/>
</dbReference>
<dbReference type="InterPro" id="IPR001752">
    <property type="entry name" value="Kinesin_motor_dom"/>
</dbReference>
<dbReference type="PROSITE" id="PS50067">
    <property type="entry name" value="KINESIN_MOTOR_2"/>
    <property type="match status" value="1"/>
</dbReference>
<dbReference type="PANTHER" id="PTHR47969:SF9">
    <property type="entry name" value="KINESIN-LIKE PROTEIN"/>
    <property type="match status" value="1"/>
</dbReference>
<dbReference type="PANTHER" id="PTHR47969">
    <property type="entry name" value="CHROMOSOME-ASSOCIATED KINESIN KIF4A-RELATED"/>
    <property type="match status" value="1"/>
</dbReference>
<keyword evidence="4" id="KW-0547">Nucleotide-binding</keyword>
<comment type="similarity">
    <text evidence="3">Belongs to the TRAFAC class myosin-kinesin ATPase superfamily. Kinesin family. KIN-10 subfamily.</text>
</comment>
<keyword evidence="1" id="KW-0493">Microtubule</keyword>
<evidence type="ECO:0000256" key="4">
    <source>
        <dbReference type="PROSITE-ProRule" id="PRU00283"/>
    </source>
</evidence>
<gene>
    <name evidence="7" type="ORF">ZIOFF_006731</name>
</gene>
<protein>
    <recommendedName>
        <fullName evidence="6">Kinesin motor domain-containing protein</fullName>
    </recommendedName>
</protein>
<evidence type="ECO:0000259" key="6">
    <source>
        <dbReference type="PROSITE" id="PS50067"/>
    </source>
</evidence>
<dbReference type="GO" id="GO:0005524">
    <property type="term" value="F:ATP binding"/>
    <property type="evidence" value="ECO:0007669"/>
    <property type="project" value="UniProtKB-UniRule"/>
</dbReference>
<organism evidence="7 8">
    <name type="scientific">Zingiber officinale</name>
    <name type="common">Ginger</name>
    <name type="synonym">Amomum zingiber</name>
    <dbReference type="NCBI Taxonomy" id="94328"/>
    <lineage>
        <taxon>Eukaryota</taxon>
        <taxon>Viridiplantae</taxon>
        <taxon>Streptophyta</taxon>
        <taxon>Embryophyta</taxon>
        <taxon>Tracheophyta</taxon>
        <taxon>Spermatophyta</taxon>
        <taxon>Magnoliopsida</taxon>
        <taxon>Liliopsida</taxon>
        <taxon>Zingiberales</taxon>
        <taxon>Zingiberaceae</taxon>
        <taxon>Zingiber</taxon>
    </lineage>
</organism>
<dbReference type="GO" id="GO:0007052">
    <property type="term" value="P:mitotic spindle organization"/>
    <property type="evidence" value="ECO:0007669"/>
    <property type="project" value="TreeGrafter"/>
</dbReference>
<dbReference type="EMBL" id="JACMSC010000002">
    <property type="protein sequence ID" value="KAG6532872.1"/>
    <property type="molecule type" value="Genomic_DNA"/>
</dbReference>
<proteinExistence type="inferred from homology"/>
<evidence type="ECO:0000256" key="2">
    <source>
        <dbReference type="ARBA" id="ARBA00023175"/>
    </source>
</evidence>
<dbReference type="GO" id="GO:0007018">
    <property type="term" value="P:microtubule-based movement"/>
    <property type="evidence" value="ECO:0007669"/>
    <property type="project" value="InterPro"/>
</dbReference>
<feature type="domain" description="Kinesin motor" evidence="6">
    <location>
        <begin position="24"/>
        <end position="343"/>
    </location>
</feature>
<keyword evidence="4" id="KW-0067">ATP-binding</keyword>
<evidence type="ECO:0000313" key="8">
    <source>
        <dbReference type="Proteomes" id="UP000734854"/>
    </source>
</evidence>
<dbReference type="Proteomes" id="UP000734854">
    <property type="component" value="Unassembled WGS sequence"/>
</dbReference>
<dbReference type="Pfam" id="PF12836">
    <property type="entry name" value="HHH_3"/>
    <property type="match status" value="1"/>
</dbReference>
<dbReference type="AlphaFoldDB" id="A0A8J5LVX4"/>
<dbReference type="SUPFAM" id="SSF52540">
    <property type="entry name" value="P-loop containing nucleoside triphosphate hydrolases"/>
    <property type="match status" value="1"/>
</dbReference>
<name>A0A8J5LVX4_ZINOF</name>
<feature type="binding site" evidence="4">
    <location>
        <begin position="108"/>
        <end position="115"/>
    </location>
    <ligand>
        <name>ATP</name>
        <dbReference type="ChEBI" id="CHEBI:30616"/>
    </ligand>
</feature>
<accession>A0A8J5LVX4</accession>
<dbReference type="GO" id="GO:0003777">
    <property type="term" value="F:microtubule motor activity"/>
    <property type="evidence" value="ECO:0007669"/>
    <property type="project" value="InterPro"/>
</dbReference>
<keyword evidence="8" id="KW-1185">Reference proteome</keyword>
<dbReference type="InterPro" id="IPR027640">
    <property type="entry name" value="Kinesin-like_fam"/>
</dbReference>
<feature type="compositionally biased region" description="Polar residues" evidence="5">
    <location>
        <begin position="410"/>
        <end position="421"/>
    </location>
</feature>
<evidence type="ECO:0000256" key="1">
    <source>
        <dbReference type="ARBA" id="ARBA00022701"/>
    </source>
</evidence>
<feature type="region of interest" description="Disordered" evidence="5">
    <location>
        <begin position="392"/>
        <end position="421"/>
    </location>
</feature>
<dbReference type="Gene3D" id="1.10.150.280">
    <property type="entry name" value="AF1531-like domain"/>
    <property type="match status" value="1"/>
</dbReference>